<reference evidence="3" key="1">
    <citation type="submission" date="2022-08" db="UniProtKB">
        <authorList>
            <consortium name="EnsemblMetazoa"/>
        </authorList>
    </citation>
    <scope>IDENTIFICATION</scope>
</reference>
<accession>A0A8W7PVT5</accession>
<evidence type="ECO:0000256" key="1">
    <source>
        <dbReference type="SAM" id="MobiDB-lite"/>
    </source>
</evidence>
<dbReference type="EnsemblMetazoa" id="ACOM037599-RA">
    <property type="protein sequence ID" value="ACOM037599-PA.1"/>
    <property type="gene ID" value="ACOM037599"/>
</dbReference>
<feature type="transmembrane region" description="Helical" evidence="2">
    <location>
        <begin position="12"/>
        <end position="31"/>
    </location>
</feature>
<dbReference type="Proteomes" id="UP000075882">
    <property type="component" value="Unassembled WGS sequence"/>
</dbReference>
<protein>
    <submittedName>
        <fullName evidence="3">Uncharacterized protein</fullName>
    </submittedName>
</protein>
<name>A0A8W7PVT5_ANOCL</name>
<evidence type="ECO:0000313" key="3">
    <source>
        <dbReference type="EnsemblMetazoa" id="ACOM037599-PA.1"/>
    </source>
</evidence>
<proteinExistence type="predicted"/>
<keyword evidence="2" id="KW-0812">Transmembrane</keyword>
<dbReference type="AlphaFoldDB" id="A0A8W7PVT5"/>
<sequence>MMGSLEKVPPTGGTVAAVLILATAVPYRWLVMSSPRKDCCYLPTDRPQPPALAGEIEGTEPYRGETADVLLLALQKPPLKLAVSYSYATIIRFRFHLPNHQQPEGMDKHLGRPGQGAKCRSNPGAPPPLLRCRTGTPGGVVKSAGNQIDGRIPAEIAAN</sequence>
<evidence type="ECO:0000256" key="2">
    <source>
        <dbReference type="SAM" id="Phobius"/>
    </source>
</evidence>
<organism evidence="3">
    <name type="scientific">Anopheles coluzzii</name>
    <name type="common">African malaria mosquito</name>
    <dbReference type="NCBI Taxonomy" id="1518534"/>
    <lineage>
        <taxon>Eukaryota</taxon>
        <taxon>Metazoa</taxon>
        <taxon>Ecdysozoa</taxon>
        <taxon>Arthropoda</taxon>
        <taxon>Hexapoda</taxon>
        <taxon>Insecta</taxon>
        <taxon>Pterygota</taxon>
        <taxon>Neoptera</taxon>
        <taxon>Endopterygota</taxon>
        <taxon>Diptera</taxon>
        <taxon>Nematocera</taxon>
        <taxon>Culicoidea</taxon>
        <taxon>Culicidae</taxon>
        <taxon>Anophelinae</taxon>
        <taxon>Anopheles</taxon>
    </lineage>
</organism>
<keyword evidence="2" id="KW-1133">Transmembrane helix</keyword>
<keyword evidence="2" id="KW-0472">Membrane</keyword>
<feature type="region of interest" description="Disordered" evidence="1">
    <location>
        <begin position="105"/>
        <end position="128"/>
    </location>
</feature>